<accession>A0A4Z2GA57</accession>
<keyword evidence="2" id="KW-1185">Reference proteome</keyword>
<dbReference type="EMBL" id="SRLO01000618">
    <property type="protein sequence ID" value="TNN50398.1"/>
    <property type="molecule type" value="Genomic_DNA"/>
</dbReference>
<dbReference type="Proteomes" id="UP000314294">
    <property type="component" value="Unassembled WGS sequence"/>
</dbReference>
<protein>
    <submittedName>
        <fullName evidence="1">Uncharacterized protein</fullName>
    </submittedName>
</protein>
<proteinExistence type="predicted"/>
<evidence type="ECO:0000313" key="2">
    <source>
        <dbReference type="Proteomes" id="UP000314294"/>
    </source>
</evidence>
<gene>
    <name evidence="1" type="ORF">EYF80_039385</name>
</gene>
<name>A0A4Z2GA57_9TELE</name>
<comment type="caution">
    <text evidence="1">The sequence shown here is derived from an EMBL/GenBank/DDBJ whole genome shotgun (WGS) entry which is preliminary data.</text>
</comment>
<organism evidence="1 2">
    <name type="scientific">Liparis tanakae</name>
    <name type="common">Tanaka's snailfish</name>
    <dbReference type="NCBI Taxonomy" id="230148"/>
    <lineage>
        <taxon>Eukaryota</taxon>
        <taxon>Metazoa</taxon>
        <taxon>Chordata</taxon>
        <taxon>Craniata</taxon>
        <taxon>Vertebrata</taxon>
        <taxon>Euteleostomi</taxon>
        <taxon>Actinopterygii</taxon>
        <taxon>Neopterygii</taxon>
        <taxon>Teleostei</taxon>
        <taxon>Neoteleostei</taxon>
        <taxon>Acanthomorphata</taxon>
        <taxon>Eupercaria</taxon>
        <taxon>Perciformes</taxon>
        <taxon>Cottioidei</taxon>
        <taxon>Cottales</taxon>
        <taxon>Liparidae</taxon>
        <taxon>Liparis</taxon>
    </lineage>
</organism>
<evidence type="ECO:0000313" key="1">
    <source>
        <dbReference type="EMBL" id="TNN50398.1"/>
    </source>
</evidence>
<reference evidence="1 2" key="1">
    <citation type="submission" date="2019-03" db="EMBL/GenBank/DDBJ databases">
        <title>First draft genome of Liparis tanakae, snailfish: a comprehensive survey of snailfish specific genes.</title>
        <authorList>
            <person name="Kim W."/>
            <person name="Song I."/>
            <person name="Jeong J.-H."/>
            <person name="Kim D."/>
            <person name="Kim S."/>
            <person name="Ryu S."/>
            <person name="Song J.Y."/>
            <person name="Lee S.K."/>
        </authorList>
    </citation>
    <scope>NUCLEOTIDE SEQUENCE [LARGE SCALE GENOMIC DNA]</scope>
    <source>
        <tissue evidence="1">Muscle</tissue>
    </source>
</reference>
<dbReference type="AlphaFoldDB" id="A0A4Z2GA57"/>
<sequence length="84" mass="9588">MRNATLTVEYGVSRASRMSHYSCKRFMVNNEGRTRVFILAERKTAEWRRLVLRGGLQTHRSIKTSRRHGASSILHDAPCDDAGL</sequence>